<feature type="region of interest" description="Disordered" evidence="1">
    <location>
        <begin position="1"/>
        <end position="20"/>
    </location>
</feature>
<reference evidence="2" key="1">
    <citation type="journal article" date="2019" name="Sci. Rep.">
        <title>Draft genome of Tanacetum cinerariifolium, the natural source of mosquito coil.</title>
        <authorList>
            <person name="Yamashiro T."/>
            <person name="Shiraishi A."/>
            <person name="Satake H."/>
            <person name="Nakayama K."/>
        </authorList>
    </citation>
    <scope>NUCLEOTIDE SEQUENCE</scope>
</reference>
<accession>A0A699XF61</accession>
<organism evidence="2">
    <name type="scientific">Tanacetum cinerariifolium</name>
    <name type="common">Dalmatian daisy</name>
    <name type="synonym">Chrysanthemum cinerariifolium</name>
    <dbReference type="NCBI Taxonomy" id="118510"/>
    <lineage>
        <taxon>Eukaryota</taxon>
        <taxon>Viridiplantae</taxon>
        <taxon>Streptophyta</taxon>
        <taxon>Embryophyta</taxon>
        <taxon>Tracheophyta</taxon>
        <taxon>Spermatophyta</taxon>
        <taxon>Magnoliopsida</taxon>
        <taxon>eudicotyledons</taxon>
        <taxon>Gunneridae</taxon>
        <taxon>Pentapetalae</taxon>
        <taxon>asterids</taxon>
        <taxon>campanulids</taxon>
        <taxon>Asterales</taxon>
        <taxon>Asteraceae</taxon>
        <taxon>Asteroideae</taxon>
        <taxon>Anthemideae</taxon>
        <taxon>Anthemidinae</taxon>
        <taxon>Tanacetum</taxon>
    </lineage>
</organism>
<evidence type="ECO:0000256" key="1">
    <source>
        <dbReference type="SAM" id="MobiDB-lite"/>
    </source>
</evidence>
<dbReference type="AlphaFoldDB" id="A0A699XF61"/>
<feature type="non-terminal residue" evidence="2">
    <location>
        <position position="84"/>
    </location>
</feature>
<sequence length="84" mass="9700">EDIPVEDIPTEPQRKPSVPWREETVTLKKTKTQKQPLSKETVEEVTLKPLKKPVVDDVPVKEETPITETTEVVETVVEKGRRRR</sequence>
<evidence type="ECO:0000313" key="2">
    <source>
        <dbReference type="EMBL" id="GFD58545.1"/>
    </source>
</evidence>
<feature type="non-terminal residue" evidence="2">
    <location>
        <position position="1"/>
    </location>
</feature>
<dbReference type="EMBL" id="BKCJ011854328">
    <property type="protein sequence ID" value="GFD58545.1"/>
    <property type="molecule type" value="Genomic_DNA"/>
</dbReference>
<comment type="caution">
    <text evidence="2">The sequence shown here is derived from an EMBL/GenBank/DDBJ whole genome shotgun (WGS) entry which is preliminary data.</text>
</comment>
<name>A0A699XF61_TANCI</name>
<gene>
    <name evidence="2" type="ORF">Tci_930514</name>
</gene>
<proteinExistence type="predicted"/>
<protein>
    <submittedName>
        <fullName evidence="2">Uncharacterized protein</fullName>
    </submittedName>
</protein>